<dbReference type="Pfam" id="PF00622">
    <property type="entry name" value="SPRY"/>
    <property type="match status" value="1"/>
</dbReference>
<gene>
    <name evidence="11" type="ORF">M427DRAFT_133939</name>
</gene>
<protein>
    <recommendedName>
        <fullName evidence="13">B30.2/SPRY domain-containing protein</fullName>
    </recommendedName>
</protein>
<dbReference type="InterPro" id="IPR013320">
    <property type="entry name" value="ConA-like_dom_sf"/>
</dbReference>
<keyword evidence="5" id="KW-0539">Nucleus</keyword>
<dbReference type="Gene3D" id="3.90.980.20">
    <property type="match status" value="1"/>
</dbReference>
<evidence type="ECO:0000256" key="8">
    <source>
        <dbReference type="SAM" id="MobiDB-lite"/>
    </source>
</evidence>
<evidence type="ECO:0000256" key="3">
    <source>
        <dbReference type="ARBA" id="ARBA00022771"/>
    </source>
</evidence>
<feature type="domain" description="PHD-type" evidence="9">
    <location>
        <begin position="76"/>
        <end position="130"/>
    </location>
</feature>
<dbReference type="InterPro" id="IPR037353">
    <property type="entry name" value="ASH2"/>
</dbReference>
<evidence type="ECO:0000256" key="6">
    <source>
        <dbReference type="ARBA" id="ARBA00038149"/>
    </source>
</evidence>
<dbReference type="Pfam" id="PF21198">
    <property type="entry name" value="ASH2L-like_WH"/>
    <property type="match status" value="1"/>
</dbReference>
<dbReference type="STRING" id="1344416.A0A139AJC4"/>
<dbReference type="PANTHER" id="PTHR10598:SF0">
    <property type="entry name" value="SET1_ASH2 HISTONE METHYLTRANSFERASE COMPLEX SUBUNIT ASH2"/>
    <property type="match status" value="1"/>
</dbReference>
<dbReference type="GO" id="GO:0048188">
    <property type="term" value="C:Set1C/COMPASS complex"/>
    <property type="evidence" value="ECO:0007669"/>
    <property type="project" value="InterPro"/>
</dbReference>
<dbReference type="PROSITE" id="PS50188">
    <property type="entry name" value="B302_SPRY"/>
    <property type="match status" value="1"/>
</dbReference>
<comment type="subcellular location">
    <subcellularLocation>
        <location evidence="1">Nucleus</location>
    </subcellularLocation>
</comment>
<evidence type="ECO:0000259" key="9">
    <source>
        <dbReference type="PROSITE" id="PS50016"/>
    </source>
</evidence>
<keyword evidence="4" id="KW-0862">Zinc</keyword>
<dbReference type="OMA" id="ANIPWES"/>
<dbReference type="InterPro" id="IPR003877">
    <property type="entry name" value="SPRY_dom"/>
</dbReference>
<dbReference type="SMART" id="SM00449">
    <property type="entry name" value="SPRY"/>
    <property type="match status" value="1"/>
</dbReference>
<dbReference type="PROSITE" id="PS50016">
    <property type="entry name" value="ZF_PHD_2"/>
    <property type="match status" value="1"/>
</dbReference>
<dbReference type="InterPro" id="IPR049455">
    <property type="entry name" value="ASH2-like_PHD"/>
</dbReference>
<dbReference type="Pfam" id="PF21257">
    <property type="entry name" value="PHD_ash2p_like"/>
    <property type="match status" value="1"/>
</dbReference>
<feature type="domain" description="B30.2/SPRY" evidence="10">
    <location>
        <begin position="410"/>
        <end position="616"/>
    </location>
</feature>
<reference evidence="11 12" key="1">
    <citation type="journal article" date="2015" name="Genome Biol. Evol.">
        <title>Phylogenomic analyses indicate that early fungi evolved digesting cell walls of algal ancestors of land plants.</title>
        <authorList>
            <person name="Chang Y."/>
            <person name="Wang S."/>
            <person name="Sekimoto S."/>
            <person name="Aerts A.L."/>
            <person name="Choi C."/>
            <person name="Clum A."/>
            <person name="LaButti K.M."/>
            <person name="Lindquist E.A."/>
            <person name="Yee Ngan C."/>
            <person name="Ohm R.A."/>
            <person name="Salamov A.A."/>
            <person name="Grigoriev I.V."/>
            <person name="Spatafora J.W."/>
            <person name="Berbee M.L."/>
        </authorList>
    </citation>
    <scope>NUCLEOTIDE SEQUENCE [LARGE SCALE GENOMIC DNA]</scope>
    <source>
        <strain evidence="11 12">JEL478</strain>
    </source>
</reference>
<evidence type="ECO:0000256" key="4">
    <source>
        <dbReference type="ARBA" id="ARBA00022833"/>
    </source>
</evidence>
<name>A0A139AJC4_GONPJ</name>
<feature type="compositionally biased region" description="Acidic residues" evidence="8">
    <location>
        <begin position="907"/>
        <end position="929"/>
    </location>
</feature>
<evidence type="ECO:0000256" key="2">
    <source>
        <dbReference type="ARBA" id="ARBA00022723"/>
    </source>
</evidence>
<dbReference type="EMBL" id="KQ965751">
    <property type="protein sequence ID" value="KXS16563.1"/>
    <property type="molecule type" value="Genomic_DNA"/>
</dbReference>
<dbReference type="InterPro" id="IPR019787">
    <property type="entry name" value="Znf_PHD-finger"/>
</dbReference>
<accession>A0A139AJC4</accession>
<sequence>MNILRFTAESLKGENGERASGSNLHETAMALPNSGQSDGSLPLNTFAGPLPATTEPFEYDPSTLIWNDVHTANQQGKYCYCGKDRILDQLMLCCDGCKNWFHVSCLKQPLGPTVPFLLNYHFLCQGCIPKRTLPQYQFARASTAVEAPEPLELHEWTTASWKNILTTTIANLSLQRMKEDATPGEPINPIIPDSPRYTFGKHDTILPFIDSNWGILCKNRTRTPTWQTTVGSRLYEERDAFKVPNEEGRSAISPYTIHERNLLNLRPGFVNIVAPRPSFPSDQRAKAASSSRSVPRAPKAPKPSRAVKALKPAKTRVIKSEGASANFSSSAPAPHLLTEISTQKAKKRRFERGIEDTTISQNSDSGSQSVYIPSYSDLVQLYPPPPSPGLVDHPCNAEGYKYDFATPTPNKPFTDNVRLLSAFQARGEGVWWSASDRSPQISVNKEGRSATNEGGFRTVRATHGVKEGCWYFEIMVDRGGGEGKTSPEANDGAHVRVGWSRREGAINAPVGYDSYSYGIRDATGEKIHEAQTTAYGESFQTGDVIGCLINLPRFSRPQHNYRPTDPKNRTIMPSSFVPLRRASTSREESSNQVLVPSIANIPWESMSTVGHPRQRSVIRYKGSLVFESGEFQPINRPPILYHISNSRPKAAQKYPTVVDKAPPWHSKITSTSFPPLIGSYIRFFKNGRDMGPAPAFSDLPMPIPAAAFLPSDKNDKPLEAHWPTPPFMDDGTYGYYPAVSLFRGGTVTANFGPSFRFPPPSDSGWKPMSDRFLEREVEECMWDILDEMEATFYYAALNARTELAKAQSRNTSGTSTPDQVPSVGLAESNANQQAQQGSVQLTAQYPGLKIEEATDFDTDVVMERVASGDVAGTETSSEFPDGQSQVGSVAELTGAEPEALPIGDVGTVDEELDDASDGSDGESQLMDEDASQKTSRDALSDDSETDTQMLEASFIKGLHSGPGHN</sequence>
<evidence type="ECO:0000313" key="11">
    <source>
        <dbReference type="EMBL" id="KXS16563.1"/>
    </source>
</evidence>
<evidence type="ECO:0000256" key="5">
    <source>
        <dbReference type="ARBA" id="ARBA00023242"/>
    </source>
</evidence>
<dbReference type="CDD" id="cd12872">
    <property type="entry name" value="SPRY_Ash2"/>
    <property type="match status" value="1"/>
</dbReference>
<dbReference type="SUPFAM" id="SSF57903">
    <property type="entry name" value="FYVE/PHD zinc finger"/>
    <property type="match status" value="1"/>
</dbReference>
<feature type="region of interest" description="Disordered" evidence="8">
    <location>
        <begin position="276"/>
        <end position="313"/>
    </location>
</feature>
<dbReference type="AlphaFoldDB" id="A0A139AJC4"/>
<dbReference type="PROSITE" id="PS01359">
    <property type="entry name" value="ZF_PHD_1"/>
    <property type="match status" value="1"/>
</dbReference>
<dbReference type="InterPro" id="IPR011011">
    <property type="entry name" value="Znf_FYVE_PHD"/>
</dbReference>
<keyword evidence="3 7" id="KW-0863">Zinc-finger</keyword>
<proteinExistence type="inferred from homology"/>
<dbReference type="InterPro" id="IPR001965">
    <property type="entry name" value="Znf_PHD"/>
</dbReference>
<dbReference type="InterPro" id="IPR019786">
    <property type="entry name" value="Zinc_finger_PHD-type_CS"/>
</dbReference>
<keyword evidence="2" id="KW-0479">Metal-binding</keyword>
<dbReference type="OrthoDB" id="21243at2759"/>
<dbReference type="GO" id="GO:0008270">
    <property type="term" value="F:zinc ion binding"/>
    <property type="evidence" value="ECO:0007669"/>
    <property type="project" value="UniProtKB-KW"/>
</dbReference>
<dbReference type="Gene3D" id="2.60.120.920">
    <property type="match status" value="1"/>
</dbReference>
<dbReference type="InterPro" id="IPR001870">
    <property type="entry name" value="B30.2/SPRY"/>
</dbReference>
<feature type="compositionally biased region" description="Basic and acidic residues" evidence="8">
    <location>
        <begin position="930"/>
        <end position="939"/>
    </location>
</feature>
<evidence type="ECO:0000256" key="7">
    <source>
        <dbReference type="PROSITE-ProRule" id="PRU00146"/>
    </source>
</evidence>
<feature type="compositionally biased region" description="Low complexity" evidence="8">
    <location>
        <begin position="286"/>
        <end position="309"/>
    </location>
</feature>
<dbReference type="InterPro" id="IPR053835">
    <property type="entry name" value="ASH2L-like_WH"/>
</dbReference>
<organism evidence="11 12">
    <name type="scientific">Gonapodya prolifera (strain JEL478)</name>
    <name type="common">Monoblepharis prolifera</name>
    <dbReference type="NCBI Taxonomy" id="1344416"/>
    <lineage>
        <taxon>Eukaryota</taxon>
        <taxon>Fungi</taxon>
        <taxon>Fungi incertae sedis</taxon>
        <taxon>Chytridiomycota</taxon>
        <taxon>Chytridiomycota incertae sedis</taxon>
        <taxon>Monoblepharidomycetes</taxon>
        <taxon>Monoblepharidales</taxon>
        <taxon>Gonapodyaceae</taxon>
        <taxon>Gonapodya</taxon>
    </lineage>
</organism>
<feature type="region of interest" description="Disordered" evidence="8">
    <location>
        <begin position="899"/>
        <end position="949"/>
    </location>
</feature>
<dbReference type="Proteomes" id="UP000070544">
    <property type="component" value="Unassembled WGS sequence"/>
</dbReference>
<dbReference type="PANTHER" id="PTHR10598">
    <property type="entry name" value="SET1/ASH2 HISTONE METHYLTRANSFERASE COMPLEX SUBUNIT ASH2"/>
    <property type="match status" value="1"/>
</dbReference>
<comment type="similarity">
    <text evidence="6">Belongs to the cclA family.</text>
</comment>
<evidence type="ECO:0008006" key="13">
    <source>
        <dbReference type="Google" id="ProtNLM"/>
    </source>
</evidence>
<dbReference type="SMART" id="SM00249">
    <property type="entry name" value="PHD"/>
    <property type="match status" value="1"/>
</dbReference>
<keyword evidence="12" id="KW-1185">Reference proteome</keyword>
<dbReference type="SUPFAM" id="SSF49899">
    <property type="entry name" value="Concanavalin A-like lectins/glucanases"/>
    <property type="match status" value="1"/>
</dbReference>
<evidence type="ECO:0000259" key="10">
    <source>
        <dbReference type="PROSITE" id="PS50188"/>
    </source>
</evidence>
<dbReference type="GO" id="GO:0000976">
    <property type="term" value="F:transcription cis-regulatory region binding"/>
    <property type="evidence" value="ECO:0007669"/>
    <property type="project" value="TreeGrafter"/>
</dbReference>
<evidence type="ECO:0000256" key="1">
    <source>
        <dbReference type="ARBA" id="ARBA00004123"/>
    </source>
</evidence>
<evidence type="ECO:0000313" key="12">
    <source>
        <dbReference type="Proteomes" id="UP000070544"/>
    </source>
</evidence>
<dbReference type="InterPro" id="IPR043136">
    <property type="entry name" value="B30.2/SPRY_sf"/>
</dbReference>